<dbReference type="AlphaFoldDB" id="A0AAF3EL14"/>
<keyword evidence="2" id="KW-0732">Signal</keyword>
<dbReference type="CDD" id="cd00037">
    <property type="entry name" value="CLECT"/>
    <property type="match status" value="1"/>
</dbReference>
<dbReference type="PANTHER" id="PTHR22803">
    <property type="entry name" value="MANNOSE, PHOSPHOLIPASE, LECTIN RECEPTOR RELATED"/>
    <property type="match status" value="1"/>
</dbReference>
<dbReference type="PROSITE" id="PS50041">
    <property type="entry name" value="C_TYPE_LECTIN_2"/>
    <property type="match status" value="1"/>
</dbReference>
<dbReference type="InterPro" id="IPR016187">
    <property type="entry name" value="CTDL_fold"/>
</dbReference>
<feature type="chain" id="PRO_5041916924" evidence="2">
    <location>
        <begin position="20"/>
        <end position="193"/>
    </location>
</feature>
<evidence type="ECO:0000256" key="2">
    <source>
        <dbReference type="SAM" id="SignalP"/>
    </source>
</evidence>
<proteinExistence type="predicted"/>
<keyword evidence="4" id="KW-1185">Reference proteome</keyword>
<feature type="signal peptide" evidence="2">
    <location>
        <begin position="1"/>
        <end position="19"/>
    </location>
</feature>
<accession>A0AAF3EL14</accession>
<evidence type="ECO:0000313" key="4">
    <source>
        <dbReference type="Proteomes" id="UP000887575"/>
    </source>
</evidence>
<dbReference type="InterPro" id="IPR050111">
    <property type="entry name" value="C-type_lectin/snaclec_domain"/>
</dbReference>
<feature type="coiled-coil region" evidence="1">
    <location>
        <begin position="36"/>
        <end position="70"/>
    </location>
</feature>
<dbReference type="WBParaSite" id="MBELARI_LOCUS14463">
    <property type="protein sequence ID" value="MBELARI_LOCUS14463"/>
    <property type="gene ID" value="MBELARI_LOCUS14463"/>
</dbReference>
<dbReference type="InterPro" id="IPR016186">
    <property type="entry name" value="C-type_lectin-like/link_sf"/>
</dbReference>
<dbReference type="Pfam" id="PF00059">
    <property type="entry name" value="Lectin_C"/>
    <property type="match status" value="1"/>
</dbReference>
<reference evidence="5" key="1">
    <citation type="submission" date="2024-02" db="UniProtKB">
        <authorList>
            <consortium name="WormBaseParasite"/>
        </authorList>
    </citation>
    <scope>IDENTIFICATION</scope>
</reference>
<evidence type="ECO:0000313" key="5">
    <source>
        <dbReference type="WBParaSite" id="MBELARI_LOCUS14463"/>
    </source>
</evidence>
<dbReference type="SMART" id="SM00034">
    <property type="entry name" value="CLECT"/>
    <property type="match status" value="1"/>
</dbReference>
<dbReference type="SUPFAM" id="SSF56436">
    <property type="entry name" value="C-type lectin-like"/>
    <property type="match status" value="1"/>
</dbReference>
<dbReference type="Gene3D" id="3.10.100.10">
    <property type="entry name" value="Mannose-Binding Protein A, subunit A"/>
    <property type="match status" value="1"/>
</dbReference>
<dbReference type="Proteomes" id="UP000887575">
    <property type="component" value="Unassembled WGS sequence"/>
</dbReference>
<sequence>MIRKWVLIFGIFYSWTVLASNEPDSEASNEDQNAPLLTCQRKIAKLQSTIKEQEARIETLEKERKEMIKELPCSLGWKHFNGFCYKRFSNRDTYDKAIEICEIENSRLASIHSVEENKIVLGDLQWGWIGLEHNGTNWNWSDGSPFDYANWDNGQPNNLPDEKWVRLSSWLNGKWRNEVKSLVGSPVCKKARK</sequence>
<dbReference type="InterPro" id="IPR001304">
    <property type="entry name" value="C-type_lectin-like"/>
</dbReference>
<feature type="domain" description="C-type lectin" evidence="3">
    <location>
        <begin position="80"/>
        <end position="189"/>
    </location>
</feature>
<name>A0AAF3EL14_9BILA</name>
<keyword evidence="1" id="KW-0175">Coiled coil</keyword>
<evidence type="ECO:0000256" key="1">
    <source>
        <dbReference type="SAM" id="Coils"/>
    </source>
</evidence>
<organism evidence="4 5">
    <name type="scientific">Mesorhabditis belari</name>
    <dbReference type="NCBI Taxonomy" id="2138241"/>
    <lineage>
        <taxon>Eukaryota</taxon>
        <taxon>Metazoa</taxon>
        <taxon>Ecdysozoa</taxon>
        <taxon>Nematoda</taxon>
        <taxon>Chromadorea</taxon>
        <taxon>Rhabditida</taxon>
        <taxon>Rhabditina</taxon>
        <taxon>Rhabditomorpha</taxon>
        <taxon>Rhabditoidea</taxon>
        <taxon>Rhabditidae</taxon>
        <taxon>Mesorhabditinae</taxon>
        <taxon>Mesorhabditis</taxon>
    </lineage>
</organism>
<protein>
    <submittedName>
        <fullName evidence="5">C-type lectin domain-containing protein</fullName>
    </submittedName>
</protein>
<evidence type="ECO:0000259" key="3">
    <source>
        <dbReference type="PROSITE" id="PS50041"/>
    </source>
</evidence>